<evidence type="ECO:0000313" key="2">
    <source>
        <dbReference type="Proteomes" id="UP000814033"/>
    </source>
</evidence>
<reference evidence="1" key="1">
    <citation type="submission" date="2021-02" db="EMBL/GenBank/DDBJ databases">
        <authorList>
            <consortium name="DOE Joint Genome Institute"/>
            <person name="Ahrendt S."/>
            <person name="Looney B.P."/>
            <person name="Miyauchi S."/>
            <person name="Morin E."/>
            <person name="Drula E."/>
            <person name="Courty P.E."/>
            <person name="Chicoki N."/>
            <person name="Fauchery L."/>
            <person name="Kohler A."/>
            <person name="Kuo A."/>
            <person name="Labutti K."/>
            <person name="Pangilinan J."/>
            <person name="Lipzen A."/>
            <person name="Riley R."/>
            <person name="Andreopoulos W."/>
            <person name="He G."/>
            <person name="Johnson J."/>
            <person name="Barry K.W."/>
            <person name="Grigoriev I.V."/>
            <person name="Nagy L."/>
            <person name="Hibbett D."/>
            <person name="Henrissat B."/>
            <person name="Matheny P.B."/>
            <person name="Labbe J."/>
            <person name="Martin F."/>
        </authorList>
    </citation>
    <scope>NUCLEOTIDE SEQUENCE</scope>
    <source>
        <strain evidence="1">FP105234-sp</strain>
    </source>
</reference>
<keyword evidence="2" id="KW-1185">Reference proteome</keyword>
<dbReference type="EMBL" id="MU276172">
    <property type="protein sequence ID" value="KAI0040730.1"/>
    <property type="molecule type" value="Genomic_DNA"/>
</dbReference>
<protein>
    <submittedName>
        <fullName evidence="1">Uncharacterized protein</fullName>
    </submittedName>
</protein>
<gene>
    <name evidence="1" type="ORF">FA95DRAFT_1611563</name>
</gene>
<name>A0ACB8R9X2_9AGAM</name>
<reference evidence="1" key="2">
    <citation type="journal article" date="2022" name="New Phytol.">
        <title>Evolutionary transition to the ectomycorrhizal habit in the genomes of a hyperdiverse lineage of mushroom-forming fungi.</title>
        <authorList>
            <person name="Looney B."/>
            <person name="Miyauchi S."/>
            <person name="Morin E."/>
            <person name="Drula E."/>
            <person name="Courty P.E."/>
            <person name="Kohler A."/>
            <person name="Kuo A."/>
            <person name="LaButti K."/>
            <person name="Pangilinan J."/>
            <person name="Lipzen A."/>
            <person name="Riley R."/>
            <person name="Andreopoulos W."/>
            <person name="He G."/>
            <person name="Johnson J."/>
            <person name="Nolan M."/>
            <person name="Tritt A."/>
            <person name="Barry K.W."/>
            <person name="Grigoriev I.V."/>
            <person name="Nagy L.G."/>
            <person name="Hibbett D."/>
            <person name="Henrissat B."/>
            <person name="Matheny P.B."/>
            <person name="Labbe J."/>
            <person name="Martin F.M."/>
        </authorList>
    </citation>
    <scope>NUCLEOTIDE SEQUENCE</scope>
    <source>
        <strain evidence="1">FP105234-sp</strain>
    </source>
</reference>
<sequence>MDQGPYSTASQLDSRRGCVFGNPVMHGDYDPGTLGLPEPEPDFLDAFPWNRSSDQVT</sequence>
<organism evidence="1 2">
    <name type="scientific">Auriscalpium vulgare</name>
    <dbReference type="NCBI Taxonomy" id="40419"/>
    <lineage>
        <taxon>Eukaryota</taxon>
        <taxon>Fungi</taxon>
        <taxon>Dikarya</taxon>
        <taxon>Basidiomycota</taxon>
        <taxon>Agaricomycotina</taxon>
        <taxon>Agaricomycetes</taxon>
        <taxon>Russulales</taxon>
        <taxon>Auriscalpiaceae</taxon>
        <taxon>Auriscalpium</taxon>
    </lineage>
</organism>
<proteinExistence type="predicted"/>
<accession>A0ACB8R9X2</accession>
<comment type="caution">
    <text evidence="1">The sequence shown here is derived from an EMBL/GenBank/DDBJ whole genome shotgun (WGS) entry which is preliminary data.</text>
</comment>
<evidence type="ECO:0000313" key="1">
    <source>
        <dbReference type="EMBL" id="KAI0040730.1"/>
    </source>
</evidence>
<dbReference type="Proteomes" id="UP000814033">
    <property type="component" value="Unassembled WGS sequence"/>
</dbReference>